<reference evidence="1 2" key="1">
    <citation type="journal article" date="2016" name="Front. Microbiol.">
        <title>Single-Cell (Meta-)Genomics of a Dimorphic Candidatus Thiomargarita nelsonii Reveals Genomic Plasticity.</title>
        <authorList>
            <person name="Flood B.E."/>
            <person name="Fliss P."/>
            <person name="Jones D.S."/>
            <person name="Dick G.J."/>
            <person name="Jain S."/>
            <person name="Kaster A.K."/>
            <person name="Winkel M."/>
            <person name="Mussmann M."/>
            <person name="Bailey J."/>
        </authorList>
    </citation>
    <scope>NUCLEOTIDE SEQUENCE [LARGE SCALE GENOMIC DNA]</scope>
    <source>
        <strain evidence="1">Hydrate Ridge</strain>
    </source>
</reference>
<protein>
    <recommendedName>
        <fullName evidence="3">Knr4/Smi1-like domain-containing protein</fullName>
    </recommendedName>
</protein>
<proteinExistence type="predicted"/>
<dbReference type="InterPro" id="IPR037883">
    <property type="entry name" value="Knr4/Smi1-like_sf"/>
</dbReference>
<sequence>MKRFIEFVSQYEPDFPSKIKGASDSEIMQFERLIGHPLPTFCRDYLSRMGHNHGGIDIGRNEAKTDIGTLIKYYEEYILPGEEEIPPESIVIAAHGYLINQISLQGNEFEPIVNFSDGEEIESLYAESLEKLLYQITYMKYHLKQFPFAASYVGSIKANRAEPAREIVLELGFEPRFFSDVVTLCADRKEASIWILQGENAPSASIAAQTRRVVEEIGQMLSDRAGLEFYSWGVAELVP</sequence>
<accession>A0A4E0QSL7</accession>
<name>A0A4E0QSL7_9GAMM</name>
<gene>
    <name evidence="1" type="ORF">PN36_27820</name>
</gene>
<dbReference type="SUPFAM" id="SSF160631">
    <property type="entry name" value="SMI1/KNR4-like"/>
    <property type="match status" value="1"/>
</dbReference>
<evidence type="ECO:0000313" key="1">
    <source>
        <dbReference type="EMBL" id="TGO02265.1"/>
    </source>
</evidence>
<dbReference type="EMBL" id="JSZA02000174">
    <property type="protein sequence ID" value="TGO02265.1"/>
    <property type="molecule type" value="Genomic_DNA"/>
</dbReference>
<organism evidence="1 2">
    <name type="scientific">Candidatus Thiomargarita nelsonii</name>
    <dbReference type="NCBI Taxonomy" id="1003181"/>
    <lineage>
        <taxon>Bacteria</taxon>
        <taxon>Pseudomonadati</taxon>
        <taxon>Pseudomonadota</taxon>
        <taxon>Gammaproteobacteria</taxon>
        <taxon>Thiotrichales</taxon>
        <taxon>Thiotrichaceae</taxon>
        <taxon>Thiomargarita</taxon>
    </lineage>
</organism>
<evidence type="ECO:0008006" key="3">
    <source>
        <dbReference type="Google" id="ProtNLM"/>
    </source>
</evidence>
<comment type="caution">
    <text evidence="1">The sequence shown here is derived from an EMBL/GenBank/DDBJ whole genome shotgun (WGS) entry which is preliminary data.</text>
</comment>
<dbReference type="Gene3D" id="3.40.1580.10">
    <property type="entry name" value="SMI1/KNR4-like"/>
    <property type="match status" value="1"/>
</dbReference>
<keyword evidence="2" id="KW-1185">Reference proteome</keyword>
<dbReference type="AlphaFoldDB" id="A0A4E0QSL7"/>
<dbReference type="Proteomes" id="UP000030428">
    <property type="component" value="Unassembled WGS sequence"/>
</dbReference>
<evidence type="ECO:0000313" key="2">
    <source>
        <dbReference type="Proteomes" id="UP000030428"/>
    </source>
</evidence>